<evidence type="ECO:0000313" key="2">
    <source>
        <dbReference type="EMBL" id="WCZ33031.1"/>
    </source>
</evidence>
<organism evidence="2 3">
    <name type="scientific">Corynebacterium massiliense DSM 45435</name>
    <dbReference type="NCBI Taxonomy" id="1121364"/>
    <lineage>
        <taxon>Bacteria</taxon>
        <taxon>Bacillati</taxon>
        <taxon>Actinomycetota</taxon>
        <taxon>Actinomycetes</taxon>
        <taxon>Mycobacteriales</taxon>
        <taxon>Corynebacteriaceae</taxon>
        <taxon>Corynebacterium</taxon>
    </lineage>
</organism>
<keyword evidence="1" id="KW-1133">Transmembrane helix</keyword>
<reference evidence="2 3" key="1">
    <citation type="submission" date="2020-10" db="EMBL/GenBank/DDBJ databases">
        <title>Complete genome sequence of Corynebacterium massiliense DSM 45435, type strain of Corynebacterium massiliense.</title>
        <authorList>
            <person name="Busche T."/>
            <person name="Kalinowski J."/>
            <person name="Ruckert C."/>
        </authorList>
    </citation>
    <scope>NUCLEOTIDE SEQUENCE [LARGE SCALE GENOMIC DNA]</scope>
    <source>
        <strain evidence="2 3">DSM 45435</strain>
    </source>
</reference>
<evidence type="ECO:0000313" key="3">
    <source>
        <dbReference type="Proteomes" id="UP001220064"/>
    </source>
</evidence>
<keyword evidence="1" id="KW-0812">Transmembrane</keyword>
<feature type="transmembrane region" description="Helical" evidence="1">
    <location>
        <begin position="45"/>
        <end position="69"/>
    </location>
</feature>
<keyword evidence="3" id="KW-1185">Reference proteome</keyword>
<evidence type="ECO:0000256" key="1">
    <source>
        <dbReference type="SAM" id="Phobius"/>
    </source>
</evidence>
<feature type="transmembrane region" description="Helical" evidence="1">
    <location>
        <begin position="15"/>
        <end position="33"/>
    </location>
</feature>
<proteinExistence type="predicted"/>
<keyword evidence="1" id="KW-0472">Membrane</keyword>
<sequence>MVTGTNILSTGEGHVPFDLFGIGFIAIIVWCAYKGIRSRKLGAASVLAGILCFLWLFGGGALAAGGAVFGHVVDGWENKQAEKEGRDVRLYNGDTAPVVEEETPIPEVEEPTGHAFIPCEWVDPRDRDFGNCTW</sequence>
<dbReference type="RefSeq" id="WP_022863735.1">
    <property type="nucleotide sequence ID" value="NZ_ATVG01000015.1"/>
</dbReference>
<dbReference type="Proteomes" id="UP001220064">
    <property type="component" value="Chromosome"/>
</dbReference>
<name>A0ABY7U8N6_9CORY</name>
<accession>A0ABY7U8N6</accession>
<gene>
    <name evidence="2" type="ORF">CMASS_08015</name>
</gene>
<protein>
    <submittedName>
        <fullName evidence="2">Uncharacterized protein</fullName>
    </submittedName>
</protein>
<dbReference type="EMBL" id="CP063189">
    <property type="protein sequence ID" value="WCZ33031.1"/>
    <property type="molecule type" value="Genomic_DNA"/>
</dbReference>